<dbReference type="Pfam" id="PF00082">
    <property type="entry name" value="Peptidase_S8"/>
    <property type="match status" value="1"/>
</dbReference>
<feature type="active site" description="Charge relay system" evidence="5 6">
    <location>
        <position position="107"/>
    </location>
</feature>
<keyword evidence="2 6" id="KW-0645">Protease</keyword>
<evidence type="ECO:0000256" key="4">
    <source>
        <dbReference type="ARBA" id="ARBA00022825"/>
    </source>
</evidence>
<evidence type="ECO:0000256" key="7">
    <source>
        <dbReference type="SAM" id="MobiDB-lite"/>
    </source>
</evidence>
<keyword evidence="10" id="KW-1185">Reference proteome</keyword>
<dbReference type="Gene3D" id="2.60.120.1290">
    <property type="match status" value="1"/>
</dbReference>
<dbReference type="PRINTS" id="PR00723">
    <property type="entry name" value="SUBTILISIN"/>
</dbReference>
<dbReference type="PANTHER" id="PTHR43399:SF4">
    <property type="entry name" value="CELL WALL-ASSOCIATED PROTEASE"/>
    <property type="match status" value="1"/>
</dbReference>
<evidence type="ECO:0000313" key="10">
    <source>
        <dbReference type="Proteomes" id="UP000284057"/>
    </source>
</evidence>
<dbReference type="Proteomes" id="UP000284057">
    <property type="component" value="Unassembled WGS sequence"/>
</dbReference>
<dbReference type="Gene3D" id="3.40.50.200">
    <property type="entry name" value="Peptidase S8/S53 domain"/>
    <property type="match status" value="1"/>
</dbReference>
<feature type="compositionally biased region" description="Low complexity" evidence="7">
    <location>
        <begin position="408"/>
        <end position="420"/>
    </location>
</feature>
<evidence type="ECO:0000256" key="3">
    <source>
        <dbReference type="ARBA" id="ARBA00022801"/>
    </source>
</evidence>
<keyword evidence="3 6" id="KW-0378">Hydrolase</keyword>
<dbReference type="InterPro" id="IPR036852">
    <property type="entry name" value="Peptidase_S8/S53_dom_sf"/>
</dbReference>
<feature type="non-terminal residue" evidence="9">
    <location>
        <position position="1"/>
    </location>
</feature>
<dbReference type="SUPFAM" id="SSF52743">
    <property type="entry name" value="Subtilisin-like"/>
    <property type="match status" value="1"/>
</dbReference>
<feature type="compositionally biased region" description="Low complexity" evidence="7">
    <location>
        <begin position="605"/>
        <end position="614"/>
    </location>
</feature>
<feature type="active site" description="Charge relay system" evidence="5 6">
    <location>
        <position position="33"/>
    </location>
</feature>
<gene>
    <name evidence="9" type="ORF">DY240_14705</name>
</gene>
<dbReference type="PANTHER" id="PTHR43399">
    <property type="entry name" value="SUBTILISIN-RELATED"/>
    <property type="match status" value="1"/>
</dbReference>
<feature type="active site" description="Charge relay system" evidence="5 6">
    <location>
        <position position="428"/>
    </location>
</feature>
<dbReference type="GO" id="GO:0006508">
    <property type="term" value="P:proteolysis"/>
    <property type="evidence" value="ECO:0007669"/>
    <property type="project" value="UniProtKB-KW"/>
</dbReference>
<comment type="caution">
    <text evidence="9">The sequence shown here is derived from an EMBL/GenBank/DDBJ whole genome shotgun (WGS) entry which is preliminary data.</text>
</comment>
<keyword evidence="4 6" id="KW-0720">Serine protease</keyword>
<dbReference type="InterPro" id="IPR049756">
    <property type="entry name" value="PlcA-like_dom"/>
</dbReference>
<dbReference type="EMBL" id="QUAL01000145">
    <property type="protein sequence ID" value="RIQ21808.1"/>
    <property type="molecule type" value="Genomic_DNA"/>
</dbReference>
<feature type="region of interest" description="Disordered" evidence="7">
    <location>
        <begin position="408"/>
        <end position="428"/>
    </location>
</feature>
<feature type="region of interest" description="Disordered" evidence="7">
    <location>
        <begin position="603"/>
        <end position="623"/>
    </location>
</feature>
<dbReference type="InterPro" id="IPR000209">
    <property type="entry name" value="Peptidase_S8/S53_dom"/>
</dbReference>
<comment type="similarity">
    <text evidence="1 6">Belongs to the peptidase S8 family.</text>
</comment>
<evidence type="ECO:0000256" key="6">
    <source>
        <dbReference type="PROSITE-ProRule" id="PRU01240"/>
    </source>
</evidence>
<name>A0A418KQD4_9ACTN</name>
<sequence length="1289" mass="137472">AAGDRPGPADLRRPPALDRAGLTGEGVVVGVVDWGLDVDHPAFCDAAGRTRVLALWDQRDAAGPGPAPYGYGRVHDRAAIDAALRTDDPYRALDYHPADADRGGGSHGSHVAAIAAGSADPPGVAPAATLVFVHLADRGTGGTATLGDSVRLLEAVDFVRRTAAGRPWVVNLSVGRHGGPHDGRTLLELALDELLAAAPGRLVVQSAGNYYRARAHAAGTVAPGTTRTLTFRVQPGDPSPNELEIWYDGADRFDVRLTPPGRGPGPWVRLAEQADIVVDGVIAGRLYHRAHDPNNHDHHVDAFLDPAAPAGAWTVSLRAARVVGGRFDAWLERDDRCARCQARFVPADAEPAGTVGTIATGRLPLVVGAYDAHDPAAPLAPFSSAGPTRDGRGKPDLLASGVAVLSARSAPSGSRRSPGSWTRKSGTSMAAPHVTGAAALCLQATAGRLGAVELRRLVLGSVAPRASPGPRAGAGYLDLARLAATLSTVRVRPEETVMAADRSVTPSLAFRELLYRPGGELATWVDQHFDVLGRPGEPVATRADRGDLLVDVPLGQSGAGTVTTLPHHYAAPRQLGPGQLLLHPRTPEDAELLELEPSDAEWAEPAEAGPAEAGPVEDEESVPQHVLSARARWPKLFPGLSKVVIRDLAGCAPSQLVADSDFTAWTNSPTAVYVAPDADTSPAVLDAVLYHEAVHVRQFAAAGGKPPADHATMVRYEIEAYNASAAWVDARPGKENDAIARGMRETAAMLRDEAVRTTRATKDRAERNRRYQRFLVEKKLLPEHSTIGELYALTPGRMSCTPGSGEAVVDDADEAAMALLAEGYPTPPGEDGAVAGGWSDAEGGGAELAEFSGPEHRDIADGAAGKELSGLNYGDPPKRLTFGEVTALAGDYFATYEEMRELSATARGRVQLAYARWHCLSLDRQGVPAPAADAATVKDVTDRYLLLASQNISHFSAGGTAWQAYTSWHAKALVDALDAGRLSDAARWERAMTKEAFGLHFLTDSFSAGHVRTPRAEIRDWYRQRYPDSGDRILQYLARFLFDRLDERQQMPQLAWWFGWVTRGVMVDRIRTLGGEAVANITLGDIVSLALHDWDNRGLDVVTDVDADGRSVAGGHRWRAVGDGHLGANRFGIDTRRMAVVAVIASLRDLERVRGAGVKLGSAEVSLSQRSSAVREALGSTVFAARGFVPREDTGRTTAVALRTADGSRAPMEWRWGQLGPVAHQAIDGTIRKRLADELRVFAEQVPDPVDGPAGLRIHGIRGAYRLFIRHLRDDGIAVLERAVGRNAR</sequence>
<proteinExistence type="inferred from homology"/>
<evidence type="ECO:0000256" key="5">
    <source>
        <dbReference type="PIRSR" id="PIRSR615500-1"/>
    </source>
</evidence>
<organism evidence="9 10">
    <name type="scientific">Jiangella rhizosphaerae</name>
    <dbReference type="NCBI Taxonomy" id="2293569"/>
    <lineage>
        <taxon>Bacteria</taxon>
        <taxon>Bacillati</taxon>
        <taxon>Actinomycetota</taxon>
        <taxon>Actinomycetes</taxon>
        <taxon>Jiangellales</taxon>
        <taxon>Jiangellaceae</taxon>
        <taxon>Jiangella</taxon>
    </lineage>
</organism>
<reference evidence="9 10" key="1">
    <citation type="submission" date="2018-09" db="EMBL/GenBank/DDBJ databases">
        <title>Isolation, diversity and antifungal activity of actinobacteria from wheat.</title>
        <authorList>
            <person name="Han C."/>
        </authorList>
    </citation>
    <scope>NUCLEOTIDE SEQUENCE [LARGE SCALE GENOMIC DNA]</scope>
    <source>
        <strain evidence="9 10">NEAU-YY265</strain>
    </source>
</reference>
<dbReference type="InterPro" id="IPR023828">
    <property type="entry name" value="Peptidase_S8_Ser-AS"/>
</dbReference>
<evidence type="ECO:0000259" key="8">
    <source>
        <dbReference type="Pfam" id="PF00082"/>
    </source>
</evidence>
<feature type="domain" description="Peptidase S8/S53" evidence="8">
    <location>
        <begin position="24"/>
        <end position="473"/>
    </location>
</feature>
<dbReference type="PROSITE" id="PS00138">
    <property type="entry name" value="SUBTILASE_SER"/>
    <property type="match status" value="1"/>
</dbReference>
<evidence type="ECO:0000256" key="2">
    <source>
        <dbReference type="ARBA" id="ARBA00022670"/>
    </source>
</evidence>
<dbReference type="OrthoDB" id="9813435at2"/>
<dbReference type="PROSITE" id="PS51892">
    <property type="entry name" value="SUBTILASE"/>
    <property type="match status" value="1"/>
</dbReference>
<protein>
    <recommendedName>
        <fullName evidence="8">Peptidase S8/S53 domain-containing protein</fullName>
    </recommendedName>
</protein>
<dbReference type="InterPro" id="IPR051048">
    <property type="entry name" value="Peptidase_S8/S53_subtilisin"/>
</dbReference>
<dbReference type="RefSeq" id="WP_119660609.1">
    <property type="nucleotide sequence ID" value="NZ_QUAL01000145.1"/>
</dbReference>
<dbReference type="InterPro" id="IPR015500">
    <property type="entry name" value="Peptidase_S8_subtilisin-rel"/>
</dbReference>
<evidence type="ECO:0000256" key="1">
    <source>
        <dbReference type="ARBA" id="ARBA00011073"/>
    </source>
</evidence>
<dbReference type="GO" id="GO:0004252">
    <property type="term" value="F:serine-type endopeptidase activity"/>
    <property type="evidence" value="ECO:0007669"/>
    <property type="project" value="UniProtKB-UniRule"/>
</dbReference>
<dbReference type="CDD" id="cd22893">
    <property type="entry name" value="PlcA-like"/>
    <property type="match status" value="1"/>
</dbReference>
<accession>A0A418KQD4</accession>
<evidence type="ECO:0000313" key="9">
    <source>
        <dbReference type="EMBL" id="RIQ21808.1"/>
    </source>
</evidence>